<gene>
    <name evidence="1" type="ORF">ERS852411_02024</name>
</gene>
<dbReference type="EMBL" id="CYZT01000150">
    <property type="protein sequence ID" value="CUO71394.1"/>
    <property type="molecule type" value="Genomic_DNA"/>
</dbReference>
<dbReference type="AlphaFoldDB" id="A0A174H925"/>
<accession>A0A174H925</accession>
<sequence>MTRRKTKAPAAPTAWCRLHERYMNDAYIHRRRCCLKGRRGPCKHLEWLTKENAPASAGTTDEGGKPN</sequence>
<reference evidence="1 2" key="1">
    <citation type="submission" date="2015-09" db="EMBL/GenBank/DDBJ databases">
        <authorList>
            <consortium name="Pathogen Informatics"/>
        </authorList>
    </citation>
    <scope>NUCLEOTIDE SEQUENCE [LARGE SCALE GENOMIC DNA]</scope>
    <source>
        <strain evidence="1 2">2789STDY5608854</strain>
    </source>
</reference>
<protein>
    <submittedName>
        <fullName evidence="1">Uncharacterized protein</fullName>
    </submittedName>
</protein>
<proteinExistence type="predicted"/>
<dbReference type="Proteomes" id="UP000095746">
    <property type="component" value="Unassembled WGS sequence"/>
</dbReference>
<evidence type="ECO:0000313" key="1">
    <source>
        <dbReference type="EMBL" id="CUO71394.1"/>
    </source>
</evidence>
<evidence type="ECO:0000313" key="2">
    <source>
        <dbReference type="Proteomes" id="UP000095746"/>
    </source>
</evidence>
<name>A0A174H925_FLAPL</name>
<organism evidence="1 2">
    <name type="scientific">Flavonifractor plautii</name>
    <name type="common">Fusobacterium plautii</name>
    <dbReference type="NCBI Taxonomy" id="292800"/>
    <lineage>
        <taxon>Bacteria</taxon>
        <taxon>Bacillati</taxon>
        <taxon>Bacillota</taxon>
        <taxon>Clostridia</taxon>
        <taxon>Eubacteriales</taxon>
        <taxon>Oscillospiraceae</taxon>
        <taxon>Flavonifractor</taxon>
    </lineage>
</organism>